<dbReference type="Proteomes" id="UP000237481">
    <property type="component" value="Unassembled WGS sequence"/>
</dbReference>
<dbReference type="EMBL" id="PKSG01000510">
    <property type="protein sequence ID" value="POR34603.1"/>
    <property type="molecule type" value="Genomic_DNA"/>
</dbReference>
<dbReference type="Gene3D" id="2.120.10.30">
    <property type="entry name" value="TolB, C-terminal domain"/>
    <property type="match status" value="1"/>
</dbReference>
<protein>
    <submittedName>
        <fullName evidence="3">L-sorbosone dehydrogenase</fullName>
    </submittedName>
</protein>
<accession>A0A2S4KWP8</accession>
<feature type="signal peptide" evidence="1">
    <location>
        <begin position="1"/>
        <end position="22"/>
    </location>
</feature>
<keyword evidence="4" id="KW-1185">Reference proteome</keyword>
<reference evidence="3 4" key="1">
    <citation type="submission" date="2018-01" db="EMBL/GenBank/DDBJ databases">
        <title>Harnessing the power of phylogenomics to disentangle the directionality and signatures of interkingdom host jumping in the parasitic fungal genus Tolypocladium.</title>
        <authorList>
            <person name="Quandt C.A."/>
            <person name="Patterson W."/>
            <person name="Spatafora J.W."/>
        </authorList>
    </citation>
    <scope>NUCLEOTIDE SEQUENCE [LARGE SCALE GENOMIC DNA]</scope>
    <source>
        <strain evidence="3 4">NRBC 100945</strain>
    </source>
</reference>
<evidence type="ECO:0000259" key="2">
    <source>
        <dbReference type="Pfam" id="PF22807"/>
    </source>
</evidence>
<dbReference type="Pfam" id="PF22807">
    <property type="entry name" value="TrAA12"/>
    <property type="match status" value="1"/>
</dbReference>
<dbReference type="InterPro" id="IPR011041">
    <property type="entry name" value="Quinoprot_gluc/sorb_DH_b-prop"/>
</dbReference>
<keyword evidence="1" id="KW-0732">Signal</keyword>
<dbReference type="OrthoDB" id="507128at2759"/>
<sequence length="429" mass="45602">MAPLRLVLGALCAAAAAAAAAAQCKYIKPAWNPTAAPGVEFKVLLNGLEWPRGIVIDGEGNLLLVEERGKGVRRVVLDDGEGMDVCVKESSQLIPESSLNHGIALSADGKTIFASSSTDVYAYDYDAAEGMAGAGRKIISGMDQGGHATRTLLVPQHNPNLLVVSRGSDGNIDSGTTDIKSARSQIRTFEIDALLEGGAKAVPYASGAVLGWGLRNSVGVAEDPTTGYIWSVENSIDNMQRSGADIHNTNPGEELNFHGLPNDTSGAVYGRNYGYPACVAIWDSDNVKNYPGGAETGKQMAGDHMPSNYTDDFCRHETVAPHITFGAHVAPLDIKFQADGSAAYITMHGSWNRHPADGYRLSRVSFAKGFPVEGRSSRVAEQGIIWNTYNVACPKFCFRPTGLALGDGGQRLYLTSDSTGEVYVITMKA</sequence>
<organism evidence="3 4">
    <name type="scientific">Tolypocladium paradoxum</name>
    <dbReference type="NCBI Taxonomy" id="94208"/>
    <lineage>
        <taxon>Eukaryota</taxon>
        <taxon>Fungi</taxon>
        <taxon>Dikarya</taxon>
        <taxon>Ascomycota</taxon>
        <taxon>Pezizomycotina</taxon>
        <taxon>Sordariomycetes</taxon>
        <taxon>Hypocreomycetidae</taxon>
        <taxon>Hypocreales</taxon>
        <taxon>Ophiocordycipitaceae</taxon>
        <taxon>Tolypocladium</taxon>
    </lineage>
</organism>
<name>A0A2S4KWP8_9HYPO</name>
<feature type="domain" description="Pyrroloquinoline quinone-dependent pyranose dehydrogenase beta-propeller" evidence="2">
    <location>
        <begin position="33"/>
        <end position="427"/>
    </location>
</feature>
<dbReference type="InterPro" id="IPR054539">
    <property type="entry name" value="Beta-prop_PDH"/>
</dbReference>
<feature type="chain" id="PRO_5015597325" evidence="1">
    <location>
        <begin position="23"/>
        <end position="429"/>
    </location>
</feature>
<gene>
    <name evidence="3" type="ORF">TPAR_05208</name>
</gene>
<dbReference type="InterPro" id="IPR011042">
    <property type="entry name" value="6-blade_b-propeller_TolB-like"/>
</dbReference>
<evidence type="ECO:0000313" key="4">
    <source>
        <dbReference type="Proteomes" id="UP000237481"/>
    </source>
</evidence>
<dbReference type="AlphaFoldDB" id="A0A2S4KWP8"/>
<evidence type="ECO:0000256" key="1">
    <source>
        <dbReference type="SAM" id="SignalP"/>
    </source>
</evidence>
<proteinExistence type="predicted"/>
<dbReference type="SUPFAM" id="SSF50952">
    <property type="entry name" value="Soluble quinoprotein glucose dehydrogenase"/>
    <property type="match status" value="1"/>
</dbReference>
<evidence type="ECO:0000313" key="3">
    <source>
        <dbReference type="EMBL" id="POR34603.1"/>
    </source>
</evidence>
<dbReference type="STRING" id="94208.A0A2S4KWP8"/>
<comment type="caution">
    <text evidence="3">The sequence shown here is derived from an EMBL/GenBank/DDBJ whole genome shotgun (WGS) entry which is preliminary data.</text>
</comment>